<dbReference type="GO" id="GO:0008168">
    <property type="term" value="F:methyltransferase activity"/>
    <property type="evidence" value="ECO:0007669"/>
    <property type="project" value="InterPro"/>
</dbReference>
<evidence type="ECO:0000313" key="10">
    <source>
        <dbReference type="Proteomes" id="UP000053664"/>
    </source>
</evidence>
<evidence type="ECO:0000256" key="4">
    <source>
        <dbReference type="ARBA" id="ARBA00023004"/>
    </source>
</evidence>
<dbReference type="AlphaFoldDB" id="A0A061HAX7"/>
<feature type="compositionally biased region" description="Basic and acidic residues" evidence="8">
    <location>
        <begin position="1042"/>
        <end position="1063"/>
    </location>
</feature>
<feature type="compositionally biased region" description="Low complexity" evidence="8">
    <location>
        <begin position="788"/>
        <end position="803"/>
    </location>
</feature>
<feature type="region of interest" description="Disordered" evidence="8">
    <location>
        <begin position="446"/>
        <end position="465"/>
    </location>
</feature>
<feature type="region of interest" description="Disordered" evidence="8">
    <location>
        <begin position="90"/>
        <end position="117"/>
    </location>
</feature>
<gene>
    <name evidence="9" type="ORF">PFL1_03477</name>
</gene>
<keyword evidence="2" id="KW-0479">Metal-binding</keyword>
<dbReference type="InterPro" id="IPR052571">
    <property type="entry name" value="Mt_RNA_Methyltransferase"/>
</dbReference>
<feature type="compositionally biased region" description="Acidic residues" evidence="8">
    <location>
        <begin position="1016"/>
        <end position="1041"/>
    </location>
</feature>
<keyword evidence="3" id="KW-0809">Transit peptide</keyword>
<feature type="region of interest" description="Disordered" evidence="8">
    <location>
        <begin position="766"/>
        <end position="803"/>
    </location>
</feature>
<feature type="compositionally biased region" description="Low complexity" evidence="8">
    <location>
        <begin position="997"/>
        <end position="1015"/>
    </location>
</feature>
<evidence type="ECO:0000256" key="8">
    <source>
        <dbReference type="SAM" id="MobiDB-lite"/>
    </source>
</evidence>
<keyword evidence="6" id="KW-0496">Mitochondrion</keyword>
<name>A0A061HAX7_9BASI</name>
<feature type="region of interest" description="Disordered" evidence="8">
    <location>
        <begin position="1"/>
        <end position="20"/>
    </location>
</feature>
<feature type="compositionally biased region" description="Basic residues" evidence="8">
    <location>
        <begin position="1204"/>
        <end position="1217"/>
    </location>
</feature>
<feature type="compositionally biased region" description="Low complexity" evidence="8">
    <location>
        <begin position="1066"/>
        <end position="1079"/>
    </location>
</feature>
<dbReference type="InterPro" id="IPR015324">
    <property type="entry name" value="Ribosomal_Rsm22-like"/>
</dbReference>
<evidence type="ECO:0000256" key="1">
    <source>
        <dbReference type="ARBA" id="ARBA00004173"/>
    </source>
</evidence>
<dbReference type="GO" id="GO:0051536">
    <property type="term" value="F:iron-sulfur cluster binding"/>
    <property type="evidence" value="ECO:0007669"/>
    <property type="project" value="UniProtKB-KW"/>
</dbReference>
<evidence type="ECO:0000256" key="6">
    <source>
        <dbReference type="ARBA" id="ARBA00023128"/>
    </source>
</evidence>
<keyword evidence="4" id="KW-0408">Iron</keyword>
<proteinExistence type="predicted"/>
<protein>
    <submittedName>
        <fullName evidence="9">Uncharacterized protein</fullName>
    </submittedName>
</protein>
<dbReference type="EMBL" id="KE361632">
    <property type="protein sequence ID" value="EPQ29190.1"/>
    <property type="molecule type" value="Genomic_DNA"/>
</dbReference>
<dbReference type="HOGENOM" id="CLU_300564_0_0_1"/>
<dbReference type="OrthoDB" id="421327at2759"/>
<feature type="region of interest" description="Disordered" evidence="8">
    <location>
        <begin position="190"/>
        <end position="218"/>
    </location>
</feature>
<evidence type="ECO:0000256" key="5">
    <source>
        <dbReference type="ARBA" id="ARBA00023014"/>
    </source>
</evidence>
<dbReference type="eggNOG" id="KOG2539">
    <property type="taxonomic scope" value="Eukaryota"/>
</dbReference>
<dbReference type="Pfam" id="PF09243">
    <property type="entry name" value="Rsm22"/>
    <property type="match status" value="2"/>
</dbReference>
<dbReference type="PANTHER" id="PTHR13184">
    <property type="entry name" value="37S RIBOSOMAL PROTEIN S22"/>
    <property type="match status" value="1"/>
</dbReference>
<dbReference type="Proteomes" id="UP000053664">
    <property type="component" value="Unassembled WGS sequence"/>
</dbReference>
<dbReference type="KEGG" id="pfp:PFL1_03477"/>
<keyword evidence="5" id="KW-0411">Iron-sulfur</keyword>
<organism evidence="9 10">
    <name type="scientific">Pseudozyma flocculosa PF-1</name>
    <dbReference type="NCBI Taxonomy" id="1277687"/>
    <lineage>
        <taxon>Eukaryota</taxon>
        <taxon>Fungi</taxon>
        <taxon>Dikarya</taxon>
        <taxon>Basidiomycota</taxon>
        <taxon>Ustilaginomycotina</taxon>
        <taxon>Ustilaginomycetes</taxon>
        <taxon>Ustilaginales</taxon>
        <taxon>Ustilaginaceae</taxon>
        <taxon>Pseudozyma</taxon>
    </lineage>
</organism>
<dbReference type="GO" id="GO:0006412">
    <property type="term" value="P:translation"/>
    <property type="evidence" value="ECO:0007669"/>
    <property type="project" value="InterPro"/>
</dbReference>
<dbReference type="GeneID" id="19317587"/>
<comment type="subcellular location">
    <subcellularLocation>
        <location evidence="1">Mitochondrion</location>
    </subcellularLocation>
</comment>
<dbReference type="GO" id="GO:0046872">
    <property type="term" value="F:metal ion binding"/>
    <property type="evidence" value="ECO:0007669"/>
    <property type="project" value="UniProtKB-KW"/>
</dbReference>
<accession>A0A061HAX7</accession>
<evidence type="ECO:0000313" key="9">
    <source>
        <dbReference type="EMBL" id="EPQ29190.1"/>
    </source>
</evidence>
<evidence type="ECO:0000256" key="7">
    <source>
        <dbReference type="ARBA" id="ARBA00045681"/>
    </source>
</evidence>
<feature type="region of interest" description="Disordered" evidence="8">
    <location>
        <begin position="403"/>
        <end position="425"/>
    </location>
</feature>
<sequence>MMVVRRKQDSARWPADEARAGRLRQSDTEYRSCRVQQRSASAGRRFSALFQPSLSTAQPPNLFAALDILTATTTTNATFDTALGAQLKPKHMSSFRTRPPFPVASGQRWSNAMASSSSSSSSSLSASSLSASPLSAYSALRHSSSSSSARADALADAAHASTIASIRGATTPYMAPSPYSANASSAALSHLSHQHAAANPNLTSSQARRSRAALHGSNRSALPDANMIRLPDYVVWGVDQAIASADKHLLRNDHLRTATIHDPLSSNLETDKLPPARSSILHLSTASPARYAAILAVLSELKQRLAGPAVPSIDSHEALHAWTPDTVVDYDCSTAEGLWASAKVFDTAREASLRDDPTAIHDDGQSAFQPHTQDEPDGGVKHYFGFDRRSHLLKMGKRLVESVTRSPEDVPMAAEQQDPEPASKAPETIEIDGEIFEAQDASDGIEADDAAAAASPEPPSFYDGPKSAISRISKTFLHVPVPTEGDRSKTLALSAFALSHMTHDRNRSDAVQSMWDSGAAVLVLIDHATPRGFASIAAARAQLLQLGSNDGDGVHVVAPCPHDRPCPLLHPFSISSAAHAVVGTQPSQKDRQPICSFTSRLVTPSFLRKTRHSKRNEEDVEYSYVVVRRGARPGLETEARRRMELQPEADSAVGYETHLHSLVQQAEETKTGILDVLRGTKTAAKERRTLQEVGLEPQLQDPLEGGDDVVDLASGGEEAAEGQLSAEEELMRLLPDALRAEMEKAGVEEGEGGQSVEEMLSQFIEASREEQQRQQQSSSDYHRRSVEAAEGSGEEAAAASAEAGDAFDTSKLIHALGNGGALSDGGSGPGSMQDRDDWTATELAMRLQSYGWPRLIRPPLKKGGHVTLDACCASGNIERFTIAKSAGRQAYQDARKAQWGDLFPHRAKHGKTTIKILGPEAAALIEKRLEMARNGIDPSAVAQGGVEDRGIGNEARAAADTEKIELKLNDRKVKIQQKRAEERRIKEAMLARKSAASSSAADGAAAADAGQFDGAQAEDVDDGDDDDDDMMQGLFESDEEAEARMMAEEEARAVREQLRRHPLEQPPQQQQQQQQQQQPGSQAGSSGDDDVRSAPSSAIVEQHYHHLIGADTIAPSATQQRKAARSKSRKWEAEAAPRPSSLKAGSIESQQRRRLQRQQRNADRPFAYDSDSRVAADDAQGETTQHEGLSSVLASVDPRLAVKQQRRRQNRASRKRSRGDFDDEIFG</sequence>
<reference evidence="9 10" key="1">
    <citation type="journal article" date="2013" name="Plant Cell">
        <title>The transition from a phytopathogenic smut ancestor to an anamorphic biocontrol agent deciphered by comparative whole-genome analysis.</title>
        <authorList>
            <person name="Lefebvre F."/>
            <person name="Joly D.L."/>
            <person name="Labbe C."/>
            <person name="Teichmann B."/>
            <person name="Linning R."/>
            <person name="Belzile F."/>
            <person name="Bakkeren G."/>
            <person name="Belanger R.R."/>
        </authorList>
    </citation>
    <scope>NUCLEOTIDE SEQUENCE [LARGE SCALE GENOMIC DNA]</scope>
    <source>
        <strain evidence="9 10">PF-1</strain>
    </source>
</reference>
<dbReference type="GO" id="GO:0003735">
    <property type="term" value="F:structural constituent of ribosome"/>
    <property type="evidence" value="ECO:0007669"/>
    <property type="project" value="TreeGrafter"/>
</dbReference>
<dbReference type="RefSeq" id="XP_007879185.1">
    <property type="nucleotide sequence ID" value="XM_007880994.1"/>
</dbReference>
<dbReference type="PANTHER" id="PTHR13184:SF5">
    <property type="entry name" value="METHYLTRANSFERASE-LIKE PROTEIN 17, MITOCHONDRIAL"/>
    <property type="match status" value="1"/>
</dbReference>
<comment type="function">
    <text evidence="7">Mitochondrial ribosome (mitoribosome) assembly factor. Binds at the interface of the head and body domains of the mitochondrial small ribosomal subunit (mt-SSU), occluding the mRNA channel and preventing compaction of the head domain towards the body. Probable inactive methyltransferase: retains the characteristic folding and ability to bind S-adenosyl-L-methionine, but it probably lost its methyltransferase activity.</text>
</comment>
<feature type="region of interest" description="Disordered" evidence="8">
    <location>
        <begin position="997"/>
        <end position="1227"/>
    </location>
</feature>
<feature type="compositionally biased region" description="Low complexity" evidence="8">
    <location>
        <begin position="190"/>
        <end position="199"/>
    </location>
</feature>
<evidence type="ECO:0000256" key="3">
    <source>
        <dbReference type="ARBA" id="ARBA00022946"/>
    </source>
</evidence>
<evidence type="ECO:0000256" key="2">
    <source>
        <dbReference type="ARBA" id="ARBA00022723"/>
    </source>
</evidence>
<dbReference type="GO" id="GO:0005763">
    <property type="term" value="C:mitochondrial small ribosomal subunit"/>
    <property type="evidence" value="ECO:0007669"/>
    <property type="project" value="TreeGrafter"/>
</dbReference>